<name>A0ABZ2PLZ2_9NOCA</name>
<sequence length="445" mass="45527">MTNTRGSLFDPTFGSGDAAALVSDQAWVAAMLDVEAALSRAAAQHGLVDAAHAEIVSAVSTELGAPGGVDIAELGELSAAGGNPVIPLVEIIRRAVAPQGVPRTAVHPGATSQDIVDTALMLLTQRSLTAIRSSIGDAITAGAHLAQVHRDTPTAGRTLGQQALPTTFGAVVAGWVAGLTRADDALARAEDSLAVQFGGAAGTSAALFPHGPNVADALADELGLARQGVPWHTERTRMGEIAGALGVVAGAIAKPALDVTLLASTEVGEVEEAAPGGSSAMPHKRNPVAAITARAAVKRVPGLVATLLSSMEHEHQRAAGAWHAEWETLTDLLRLVGGGAHQVAVSITGLTVHVDAMARNLDITHGLLLAERVTTALSSQTDSAREIVTVACASGRPLDEDPSITEFLDPSVVRELLDPAQYLGHAGDIVDRVVADVHARSKGRS</sequence>
<dbReference type="EMBL" id="CP147846">
    <property type="protein sequence ID" value="WXG70024.1"/>
    <property type="molecule type" value="Genomic_DNA"/>
</dbReference>
<dbReference type="InterPro" id="IPR019468">
    <property type="entry name" value="AdenyloSucc_lyase_C"/>
</dbReference>
<reference evidence="4 5" key="1">
    <citation type="submission" date="2024-03" db="EMBL/GenBank/DDBJ databases">
        <title>Natural products discovery in diverse microorganisms through a two-stage MS feature dereplication strategy.</title>
        <authorList>
            <person name="Zhang R."/>
        </authorList>
    </citation>
    <scope>NUCLEOTIDE SEQUENCE [LARGE SCALE GENOMIC DNA]</scope>
    <source>
        <strain evidence="4 5">18930</strain>
    </source>
</reference>
<dbReference type="PRINTS" id="PR00149">
    <property type="entry name" value="FUMRATELYASE"/>
</dbReference>
<dbReference type="RefSeq" id="WP_338891158.1">
    <property type="nucleotide sequence ID" value="NZ_CP147846.1"/>
</dbReference>
<evidence type="ECO:0000256" key="1">
    <source>
        <dbReference type="ARBA" id="ARBA00023239"/>
    </source>
</evidence>
<gene>
    <name evidence="4" type="primary">pcaB</name>
    <name evidence="4" type="ORF">WDS16_05690</name>
</gene>
<dbReference type="NCBIfam" id="TIGR02426">
    <property type="entry name" value="protocat_pcaB"/>
    <property type="match status" value="1"/>
</dbReference>
<dbReference type="InterPro" id="IPR008948">
    <property type="entry name" value="L-Aspartase-like"/>
</dbReference>
<dbReference type="GO" id="GO:0047472">
    <property type="term" value="F:3-carboxy-cis,cis-muconate cycloisomerase activity"/>
    <property type="evidence" value="ECO:0007669"/>
    <property type="project" value="UniProtKB-EC"/>
</dbReference>
<dbReference type="SUPFAM" id="SSF48557">
    <property type="entry name" value="L-aspartase-like"/>
    <property type="match status" value="1"/>
</dbReference>
<dbReference type="CDD" id="cd01597">
    <property type="entry name" value="pCLME"/>
    <property type="match status" value="1"/>
</dbReference>
<dbReference type="EC" id="5.5.1.2" evidence="4"/>
<evidence type="ECO:0000259" key="3">
    <source>
        <dbReference type="SMART" id="SM00998"/>
    </source>
</evidence>
<keyword evidence="5" id="KW-1185">Reference proteome</keyword>
<dbReference type="InterPro" id="IPR012789">
    <property type="entry name" value="Protocat_PcaB-like"/>
</dbReference>
<dbReference type="InterPro" id="IPR000362">
    <property type="entry name" value="Fumarate_lyase_fam"/>
</dbReference>
<accession>A0ABZ2PLZ2</accession>
<dbReference type="InterPro" id="IPR020557">
    <property type="entry name" value="Fumarate_lyase_CS"/>
</dbReference>
<evidence type="ECO:0000313" key="5">
    <source>
        <dbReference type="Proteomes" id="UP001432000"/>
    </source>
</evidence>
<dbReference type="Gene3D" id="1.10.40.30">
    <property type="entry name" value="Fumarase/aspartase (C-terminal domain)"/>
    <property type="match status" value="1"/>
</dbReference>
<proteinExistence type="inferred from homology"/>
<dbReference type="Proteomes" id="UP001432000">
    <property type="component" value="Chromosome"/>
</dbReference>
<protein>
    <submittedName>
        <fullName evidence="4">3-carboxy-cis,cis-muconate cycloisomerase</fullName>
        <ecNumber evidence="4">5.5.1.2</ecNumber>
    </submittedName>
</protein>
<dbReference type="SMART" id="SM00998">
    <property type="entry name" value="ADSL_C"/>
    <property type="match status" value="1"/>
</dbReference>
<dbReference type="Gene3D" id="1.20.200.10">
    <property type="entry name" value="Fumarase/aspartase (Central domain)"/>
    <property type="match status" value="1"/>
</dbReference>
<dbReference type="PANTHER" id="PTHR43172">
    <property type="entry name" value="ADENYLOSUCCINATE LYASE"/>
    <property type="match status" value="1"/>
</dbReference>
<keyword evidence="1" id="KW-0456">Lyase</keyword>
<dbReference type="PANTHER" id="PTHR43172:SF2">
    <property type="entry name" value="ADENYLOSUCCINATE LYASE C-TERMINAL DOMAIN-CONTAINING PROTEIN"/>
    <property type="match status" value="1"/>
</dbReference>
<evidence type="ECO:0000256" key="2">
    <source>
        <dbReference type="ARBA" id="ARBA00034772"/>
    </source>
</evidence>
<feature type="domain" description="Adenylosuccinate lyase C-terminal" evidence="3">
    <location>
        <begin position="365"/>
        <end position="434"/>
    </location>
</feature>
<organism evidence="4 5">
    <name type="scientific">Rhodococcus sovatensis</name>
    <dbReference type="NCBI Taxonomy" id="1805840"/>
    <lineage>
        <taxon>Bacteria</taxon>
        <taxon>Bacillati</taxon>
        <taxon>Actinomycetota</taxon>
        <taxon>Actinomycetes</taxon>
        <taxon>Mycobacteriales</taxon>
        <taxon>Nocardiaceae</taxon>
        <taxon>Rhodococcus</taxon>
    </lineage>
</organism>
<dbReference type="Pfam" id="PF00206">
    <property type="entry name" value="Lyase_1"/>
    <property type="match status" value="1"/>
</dbReference>
<comment type="similarity">
    <text evidence="2">Belongs to the class-II fumarase/aspartase family.</text>
</comment>
<dbReference type="InterPro" id="IPR022761">
    <property type="entry name" value="Fumarate_lyase_N"/>
</dbReference>
<evidence type="ECO:0000313" key="4">
    <source>
        <dbReference type="EMBL" id="WXG70024.1"/>
    </source>
</evidence>
<keyword evidence="4" id="KW-0413">Isomerase</keyword>
<dbReference type="PROSITE" id="PS00163">
    <property type="entry name" value="FUMARATE_LYASES"/>
    <property type="match status" value="1"/>
</dbReference>